<dbReference type="InterPro" id="IPR050995">
    <property type="entry name" value="WD-F-box_domain-protein"/>
</dbReference>
<evidence type="ECO:0000256" key="3">
    <source>
        <dbReference type="SAM" id="MobiDB-lite"/>
    </source>
</evidence>
<dbReference type="eggNOG" id="KOG4155">
    <property type="taxonomic scope" value="Eukaryota"/>
</dbReference>
<sequence>MLEQQSLKLLQEKRKQSILVDHKTNLVVQQADNQVDSQQYNSINEEDLHQQSQDFDHNNIQKLKLFQNVNNKLMSQMSFGSKQELARDLLQSIVKATDSNGYLLQKKYNIEYIRQVLQRDLISFEMTYEKFVLENGQITKGVNLVDFIFIIVKLVDTPSYESLYLINAIIDFFEAVTQVEKTDSRKFQIEEKVIKQSKNYIKLPDITLFLCEHHPFNEQILPQGIKIPTKSLPIPKKFGNSTTQRTIREIDINAPVIFRDSNESIYRLNKDKIHIDSVHHNNNLIMKSIYAYELKKVIVSDQYSDTFIVYDGNCKMDFKFRPTSQHLRGQVCIDFFWSEKQMRIGSVFRDNFLAFWDSNDNFQFEKSFNIGESILEEQSKIWYISCIDKWITSDNNKSINFWNLEKEEVTSSITSQLFQKGIIAVLEIEYLKVVAIGSSDNYVSIWDFLGQKLLFQINVSHAHLNIMSYFQTYQVILTGGYDNQICIYEFHPTYNDANKVGELQGHMSIVTAFKGIEGTPMIVSSDDKYNVKIWDIRTTNCIQSIDIDLRNPIKQIHATMDRVFFQSSRVTSFEFDIDIQQKMEIKKKAKAQNSLQILAEGYQPLGTFLNIKKQELIVCTTRDVRFFDILNGKIKKIIASLSENQEDHITNFQILDSCQKILVSTQKGMLRIHDLKNGELLSEISAHTNEITGLKMDYLNKLLITTSSDSSILIQKINPKLQSQKYREVLNSHYGQEITLVEISVYHNIFLTASHDNTLLIWSYEFGRLMASFELEQDQEPTALSIINGYSIMIIATTKGYIYFIKFTLVDDNLDLEIIANINIIKSLILRGEALKKLVANEVKRAFQLQEKESRQLKMEKKKIQIQEEQIKQKGKPQQNNSNKPINLAQITMTELVSQGNQVSTTQIKDNKIQQRRESKINPNEIKNVKKLLQQTDLKKSNINKGLEDISKKKIDITDLYNENEVKIEGDDKDLFDLGLANKIINKSKSIDKETKKESNIYANKIIFDLCMDQESKINFDKLDDKNKNAIPESCTLIIGVNNGEIRKYDISSLFKKSGIKLVPHCKNKMNYNAFRQNFENYTNALSNHKIQCFKQNKNNIIKDIIVLNNMNRSSAIFKFQQSVLKISQVRGLILNQDDSERPFDPYFNQSKNMIDLIQGHKSQLTSLEFIKIHSYQNENIITCGSDNYIKIWGFFGKITLIAAFNILHPLPIKWELKVDFDLIYRNKMLFAIQSIEAVKEKFKNKMDFSLFQKFNIKNLINFIEQKEAQIQILNQQNLQESKNIKTKKQSPQKNNTKKNNDEMQQKLRSASSHLALQKSNLNINEEEEEKVEDSRKIIKLMKDEYTPRDLLFNKVKHLYQKELVGPSLQQLQEIKRIENSKNQGNSFLGTKLRRSDEYQQYLSQEEKNKEQKFISAFFHPDYRKKVLEKFNEAYYLDKDPQIFFLEKKLDSILQQKHLQEAQMHNLPQIQIQNPQSSSRNNLANLPNQMISQSTNQRTRQNSANQQSFSKIYSVSPNRQVINQVGDQQGIFVTSPAVLIIDSGDQLSNKEKNDKNKQGQLTVQISSNKLSENQNSPLPSGQDVFDQKQKSNVKFNSSNQQIENSTGYATFQTNVLKARNSQLELLPGSQQLYYTSQYYKQNNKKIKSQSQENLTKQLNMYEKQPLQSSNQLNSQQSNRYQNINQNKDDFTLKKEAKEIFNFNKKVPQSTTDHFQTGGEYLIMINQLERNHGMKFKLFENQGKKQSQTQRNSISPPQNHQSTIEKYITTQSYKQSIQNQVGSMAQIDPFTNNCPKEFLEYAQEKSLMSSQLQDNYIKQSNSLTKTQVKNFFLNQIENEDDRRKFKDKFESTFVQQQSYVQLTKTQEDQTQQQKSEQSQQNLKTKISKPYIPNLNLSQSNLNNSLKSSALINSDKKQNFMSLTQRGNSSSNANGFGQDIESTIDSSLFNNSKQTNFSKTSKKCFQDVVKNLNKKLSKSRINHHKEIGNSSQLLKSQQLLKENNSVNFAQNHNIQQTDESNSGSQIYPLLSHRYKKGINGYVNSNPFNLQIKQNQEKQQQFFYK</sequence>
<dbReference type="PANTHER" id="PTHR14604">
    <property type="entry name" value="WD40 REPEAT PF20"/>
    <property type="match status" value="1"/>
</dbReference>
<accession>I7M0H8</accession>
<organism evidence="4 5">
    <name type="scientific">Tetrahymena thermophila (strain SB210)</name>
    <dbReference type="NCBI Taxonomy" id="312017"/>
    <lineage>
        <taxon>Eukaryota</taxon>
        <taxon>Sar</taxon>
        <taxon>Alveolata</taxon>
        <taxon>Ciliophora</taxon>
        <taxon>Intramacronucleata</taxon>
        <taxon>Oligohymenophorea</taxon>
        <taxon>Hymenostomatida</taxon>
        <taxon>Tetrahymenina</taxon>
        <taxon>Tetrahymenidae</taxon>
        <taxon>Tetrahymena</taxon>
    </lineage>
</organism>
<dbReference type="OrthoDB" id="435188at2759"/>
<protein>
    <submittedName>
        <fullName evidence="4">WD domain, G-beta repeat protein</fullName>
    </submittedName>
</protein>
<feature type="repeat" description="WD" evidence="1">
    <location>
        <begin position="503"/>
        <end position="544"/>
    </location>
</feature>
<feature type="coiled-coil region" evidence="2">
    <location>
        <begin position="840"/>
        <end position="874"/>
    </location>
</feature>
<evidence type="ECO:0000313" key="5">
    <source>
        <dbReference type="Proteomes" id="UP000009168"/>
    </source>
</evidence>
<dbReference type="Proteomes" id="UP000009168">
    <property type="component" value="Unassembled WGS sequence"/>
</dbReference>
<dbReference type="STRING" id="312017.I7M0H8"/>
<feature type="repeat" description="WD" evidence="1">
    <location>
        <begin position="1158"/>
        <end position="1193"/>
    </location>
</feature>
<reference evidence="5" key="1">
    <citation type="journal article" date="2006" name="PLoS Biol.">
        <title>Macronuclear genome sequence of the ciliate Tetrahymena thermophila, a model eukaryote.</title>
        <authorList>
            <person name="Eisen J.A."/>
            <person name="Coyne R.S."/>
            <person name="Wu M."/>
            <person name="Wu D."/>
            <person name="Thiagarajan M."/>
            <person name="Wortman J.R."/>
            <person name="Badger J.H."/>
            <person name="Ren Q."/>
            <person name="Amedeo P."/>
            <person name="Jones K.M."/>
            <person name="Tallon L.J."/>
            <person name="Delcher A.L."/>
            <person name="Salzberg S.L."/>
            <person name="Silva J.C."/>
            <person name="Haas B.J."/>
            <person name="Majoros W.H."/>
            <person name="Farzad M."/>
            <person name="Carlton J.M."/>
            <person name="Smith R.K. Jr."/>
            <person name="Garg J."/>
            <person name="Pearlman R.E."/>
            <person name="Karrer K.M."/>
            <person name="Sun L."/>
            <person name="Manning G."/>
            <person name="Elde N.C."/>
            <person name="Turkewitz A.P."/>
            <person name="Asai D.J."/>
            <person name="Wilkes D.E."/>
            <person name="Wang Y."/>
            <person name="Cai H."/>
            <person name="Collins K."/>
            <person name="Stewart B.A."/>
            <person name="Lee S.R."/>
            <person name="Wilamowska K."/>
            <person name="Weinberg Z."/>
            <person name="Ruzzo W.L."/>
            <person name="Wloga D."/>
            <person name="Gaertig J."/>
            <person name="Frankel J."/>
            <person name="Tsao C.-C."/>
            <person name="Gorovsky M.A."/>
            <person name="Keeling P.J."/>
            <person name="Waller R.F."/>
            <person name="Patron N.J."/>
            <person name="Cherry J.M."/>
            <person name="Stover N.A."/>
            <person name="Krieger C.J."/>
            <person name="del Toro C."/>
            <person name="Ryder H.F."/>
            <person name="Williamson S.C."/>
            <person name="Barbeau R.A."/>
            <person name="Hamilton E.P."/>
            <person name="Orias E."/>
        </authorList>
    </citation>
    <scope>NUCLEOTIDE SEQUENCE [LARGE SCALE GENOMIC DNA]</scope>
    <source>
        <strain evidence="5">SB210</strain>
    </source>
</reference>
<dbReference type="SMART" id="SM00320">
    <property type="entry name" value="WD40"/>
    <property type="match status" value="7"/>
</dbReference>
<feature type="region of interest" description="Disordered" evidence="3">
    <location>
        <begin position="1741"/>
        <end position="1760"/>
    </location>
</feature>
<evidence type="ECO:0000313" key="4">
    <source>
        <dbReference type="EMBL" id="EAR87603.1"/>
    </source>
</evidence>
<dbReference type="HOGENOM" id="CLU_232966_0_0_1"/>
<keyword evidence="1" id="KW-0853">WD repeat</keyword>
<name>I7M0H8_TETTS</name>
<dbReference type="InterPro" id="IPR015943">
    <property type="entry name" value="WD40/YVTN_repeat-like_dom_sf"/>
</dbReference>
<feature type="region of interest" description="Disordered" evidence="3">
    <location>
        <begin position="1282"/>
        <end position="1301"/>
    </location>
</feature>
<keyword evidence="5" id="KW-1185">Reference proteome</keyword>
<evidence type="ECO:0000256" key="1">
    <source>
        <dbReference type="PROSITE-ProRule" id="PRU00221"/>
    </source>
</evidence>
<evidence type="ECO:0000256" key="2">
    <source>
        <dbReference type="SAM" id="Coils"/>
    </source>
</evidence>
<dbReference type="PANTHER" id="PTHR14604:SF4">
    <property type="entry name" value="F-BOX DOMAIN-CONTAINING PROTEIN"/>
    <property type="match status" value="1"/>
</dbReference>
<dbReference type="RefSeq" id="XP_001007848.1">
    <property type="nucleotide sequence ID" value="XM_001007848.1"/>
</dbReference>
<dbReference type="PROSITE" id="PS50082">
    <property type="entry name" value="WD_REPEATS_2"/>
    <property type="match status" value="2"/>
</dbReference>
<dbReference type="KEGG" id="tet:TTHERM_00071100"/>
<dbReference type="EMBL" id="GG662853">
    <property type="protein sequence ID" value="EAR87603.1"/>
    <property type="molecule type" value="Genomic_DNA"/>
</dbReference>
<dbReference type="GeneID" id="7832584"/>
<proteinExistence type="predicted"/>
<feature type="compositionally biased region" description="Low complexity" evidence="3">
    <location>
        <begin position="1864"/>
        <end position="1879"/>
    </location>
</feature>
<dbReference type="InParanoid" id="I7M0H8"/>
<dbReference type="InterPro" id="IPR036322">
    <property type="entry name" value="WD40_repeat_dom_sf"/>
</dbReference>
<dbReference type="SUPFAM" id="SSF50978">
    <property type="entry name" value="WD40 repeat-like"/>
    <property type="match status" value="2"/>
</dbReference>
<gene>
    <name evidence="4" type="ORF">TTHERM_00071100</name>
</gene>
<feature type="compositionally biased region" description="Polar residues" evidence="3">
    <location>
        <begin position="1743"/>
        <end position="1760"/>
    </location>
</feature>
<feature type="region of interest" description="Disordered" evidence="3">
    <location>
        <begin position="1864"/>
        <end position="1885"/>
    </location>
</feature>
<dbReference type="Gene3D" id="2.130.10.10">
    <property type="entry name" value="YVTN repeat-like/Quinoprotein amine dehydrogenase"/>
    <property type="match status" value="2"/>
</dbReference>
<dbReference type="InterPro" id="IPR001680">
    <property type="entry name" value="WD40_rpt"/>
</dbReference>
<keyword evidence="2" id="KW-0175">Coiled coil</keyword>
<dbReference type="Pfam" id="PF00400">
    <property type="entry name" value="WD40"/>
    <property type="match status" value="1"/>
</dbReference>